<accession>A0AA36GPR4</accession>
<evidence type="ECO:0000313" key="1">
    <source>
        <dbReference type="EMBL" id="CAJ0595943.1"/>
    </source>
</evidence>
<dbReference type="EMBL" id="CATQJL010000112">
    <property type="protein sequence ID" value="CAJ0595943.1"/>
    <property type="molecule type" value="Genomic_DNA"/>
</dbReference>
<dbReference type="AlphaFoldDB" id="A0AA36GPR4"/>
<sequence>MSRKYMQEKGRRGLERPLEDRCHSLKGNAKSEMLFFSDIKTARDYRINNVLLKKRMLEAFCALRHGSTVFKQTLRQKSYRRMLGCPMYHTVRAGLHF</sequence>
<keyword evidence="2" id="KW-1185">Reference proteome</keyword>
<name>A0AA36GPR4_CYLNA</name>
<protein>
    <submittedName>
        <fullName evidence="1">Uncharacterized protein</fullName>
    </submittedName>
</protein>
<gene>
    <name evidence="1" type="ORF">CYNAS_LOCUS7926</name>
</gene>
<evidence type="ECO:0000313" key="2">
    <source>
        <dbReference type="Proteomes" id="UP001176961"/>
    </source>
</evidence>
<comment type="caution">
    <text evidence="1">The sequence shown here is derived from an EMBL/GenBank/DDBJ whole genome shotgun (WGS) entry which is preliminary data.</text>
</comment>
<organism evidence="1 2">
    <name type="scientific">Cylicocyclus nassatus</name>
    <name type="common">Nematode worm</name>
    <dbReference type="NCBI Taxonomy" id="53992"/>
    <lineage>
        <taxon>Eukaryota</taxon>
        <taxon>Metazoa</taxon>
        <taxon>Ecdysozoa</taxon>
        <taxon>Nematoda</taxon>
        <taxon>Chromadorea</taxon>
        <taxon>Rhabditida</taxon>
        <taxon>Rhabditina</taxon>
        <taxon>Rhabditomorpha</taxon>
        <taxon>Strongyloidea</taxon>
        <taxon>Strongylidae</taxon>
        <taxon>Cylicocyclus</taxon>
    </lineage>
</organism>
<reference evidence="1" key="1">
    <citation type="submission" date="2023-07" db="EMBL/GenBank/DDBJ databases">
        <authorList>
            <consortium name="CYATHOMIX"/>
        </authorList>
    </citation>
    <scope>NUCLEOTIDE SEQUENCE</scope>
    <source>
        <strain evidence="1">N/A</strain>
    </source>
</reference>
<dbReference type="Proteomes" id="UP001176961">
    <property type="component" value="Unassembled WGS sequence"/>
</dbReference>
<proteinExistence type="predicted"/>